<evidence type="ECO:0000313" key="4">
    <source>
        <dbReference type="Proteomes" id="UP000187851"/>
    </source>
</evidence>
<organism evidence="3 4">
    <name type="scientific">Streptomyces autolyticus</name>
    <dbReference type="NCBI Taxonomy" id="75293"/>
    <lineage>
        <taxon>Bacteria</taxon>
        <taxon>Bacillati</taxon>
        <taxon>Actinomycetota</taxon>
        <taxon>Actinomycetes</taxon>
        <taxon>Kitasatosporales</taxon>
        <taxon>Streptomycetaceae</taxon>
        <taxon>Streptomyces</taxon>
    </lineage>
</organism>
<proteinExistence type="predicted"/>
<evidence type="ECO:0000256" key="1">
    <source>
        <dbReference type="SAM" id="Coils"/>
    </source>
</evidence>
<feature type="coiled-coil region" evidence="1">
    <location>
        <begin position="576"/>
        <end position="617"/>
    </location>
</feature>
<feature type="region of interest" description="Disordered" evidence="2">
    <location>
        <begin position="631"/>
        <end position="704"/>
    </location>
</feature>
<feature type="compositionally biased region" description="Basic and acidic residues" evidence="2">
    <location>
        <begin position="640"/>
        <end position="661"/>
    </location>
</feature>
<accession>A0ABN4WF25</accession>
<dbReference type="Proteomes" id="UP000187851">
    <property type="component" value="Chromosome"/>
</dbReference>
<name>A0ABN4WF25_9ACTN</name>
<keyword evidence="1" id="KW-0175">Coiled coil</keyword>
<sequence length="704" mass="75830">MRTDCGCGCGGDATRTSAFVRPRFFAGQLLTEDDLSLLVEYTTAKARLHNRSLYGPGVICGLGVTCDPCGGGTVAVHPGHALDCAGNDIVVPCTERVDVPALVRERRISALGVDCGESRCDDDGDSGRRYGLYARYRELPVEPVAPYATEEPCPSPGCVPSRIQEGFQFVVKCDDFEDHRHNPGTRLLTTLGDLTRADRARTRDRRLGFYTDALTVASLGTGRAFRFDAADARRYATALAWLRANAGGEGPPAPPTVREMTENVRALAAAIARYDTYDPAGQTQLGKDYPDLATVRDARGVLGTACARLGGADMEAAWPDPLRRGIAHAVVTETAARVVPERGDPDAPLEVRMLAQGTPLGHALRVEFRADLGLIREWLLCRLDQATDLADCALRQDIAAVDVPPPLPAPPPDSTEKATVAEVQQIAEAAAALGGAVRRFLTDAACATLNPPCGDSADTDVLLAHLELDGCDVVRVCSATREQVLPGGSAYGEWLPKLYRLRELAERVCCQPVPRHQKPTLPSEGPVARPYADDLLGDWPRTGDLEEMLSLLLTRAPGETPPKALHEQVYTTPSEVTDSMQELARLRTQVADLTAAVEGLRAQLGSARTQVTHLEEQVPERLGSRLAELEGAPDRAAGQRPERDQAQGSDRAQDQPQDRAQDQPSAQAQPSDQAQAPDPAERQPAKPPARRSRSPRTRKPGETP</sequence>
<protein>
    <submittedName>
        <fullName evidence="3">Uncharacterized protein</fullName>
    </submittedName>
</protein>
<feature type="compositionally biased region" description="Low complexity" evidence="2">
    <location>
        <begin position="662"/>
        <end position="678"/>
    </location>
</feature>
<reference evidence="3 4" key="1">
    <citation type="journal article" date="2017" name="J. Biotechnol.">
        <title>The complete genome sequence of Streptomyces autolyticus CGMCC 0516, the producer of geldanamycin, autolytimycin, reblastatin and elaiophylin.</title>
        <authorList>
            <person name="Yin M."/>
            <person name="Jiang M."/>
            <person name="Ren Z."/>
            <person name="Dong Y."/>
            <person name="Lu T."/>
        </authorList>
    </citation>
    <scope>NUCLEOTIDE SEQUENCE [LARGE SCALE GENOMIC DNA]</scope>
    <source>
        <strain evidence="3 4">CGMCC0516</strain>
    </source>
</reference>
<evidence type="ECO:0000313" key="3">
    <source>
        <dbReference type="EMBL" id="AQA15853.1"/>
    </source>
</evidence>
<gene>
    <name evidence="3" type="ORF">BV401_41030</name>
</gene>
<feature type="compositionally biased region" description="Basic residues" evidence="2">
    <location>
        <begin position="688"/>
        <end position="698"/>
    </location>
</feature>
<evidence type="ECO:0000256" key="2">
    <source>
        <dbReference type="SAM" id="MobiDB-lite"/>
    </source>
</evidence>
<keyword evidence="4" id="KW-1185">Reference proteome</keyword>
<dbReference type="RefSeq" id="WP_087684355.1">
    <property type="nucleotide sequence ID" value="NZ_CP019458.1"/>
</dbReference>
<dbReference type="EMBL" id="CP019458">
    <property type="protein sequence ID" value="AQA15853.1"/>
    <property type="molecule type" value="Genomic_DNA"/>
</dbReference>